<evidence type="ECO:0000256" key="17">
    <source>
        <dbReference type="SAM" id="MobiDB-lite"/>
    </source>
</evidence>
<dbReference type="InterPro" id="IPR013506">
    <property type="entry name" value="Topo_IIA_bsu_dom2"/>
</dbReference>
<feature type="compositionally biased region" description="Polar residues" evidence="17">
    <location>
        <begin position="1284"/>
        <end position="1296"/>
    </location>
</feature>
<name>A0ABR2X4G1_9FUNG</name>
<evidence type="ECO:0000256" key="13">
    <source>
        <dbReference type="ARBA" id="ARBA00023235"/>
    </source>
</evidence>
<keyword evidence="8 15" id="KW-0547">Nucleotide-binding</keyword>
<dbReference type="Gene3D" id="3.30.230.10">
    <property type="match status" value="1"/>
</dbReference>
<evidence type="ECO:0000256" key="2">
    <source>
        <dbReference type="ARBA" id="ARBA00001913"/>
    </source>
</evidence>
<evidence type="ECO:0000259" key="19">
    <source>
        <dbReference type="PROSITE" id="PS52040"/>
    </source>
</evidence>
<dbReference type="InterPro" id="IPR018522">
    <property type="entry name" value="TopoIIA_CS"/>
</dbReference>
<comment type="caution">
    <text evidence="20">The sequence shown here is derived from an EMBL/GenBank/DDBJ whole genome shotgun (WGS) entry which is preliminary data.</text>
</comment>
<keyword evidence="16" id="KW-0175">Coiled coil</keyword>
<dbReference type="CDD" id="cd16930">
    <property type="entry name" value="HATPase_TopII-like"/>
    <property type="match status" value="1"/>
</dbReference>
<dbReference type="PRINTS" id="PR01158">
    <property type="entry name" value="TOPISMRASEII"/>
</dbReference>
<evidence type="ECO:0000256" key="14">
    <source>
        <dbReference type="PROSITE-ProRule" id="PRU01384"/>
    </source>
</evidence>
<evidence type="ECO:0000256" key="9">
    <source>
        <dbReference type="ARBA" id="ARBA00022840"/>
    </source>
</evidence>
<comment type="catalytic activity">
    <reaction evidence="1 14 15">
        <text>ATP-dependent breakage, passage and rejoining of double-stranded DNA.</text>
        <dbReference type="EC" id="5.6.2.2"/>
    </reaction>
</comment>
<dbReference type="InterPro" id="IPR020568">
    <property type="entry name" value="Ribosomal_Su5_D2-typ_SF"/>
</dbReference>
<dbReference type="Pfam" id="PF16898">
    <property type="entry name" value="TOPRIM_C"/>
    <property type="match status" value="1"/>
</dbReference>
<dbReference type="SUPFAM" id="SSF56719">
    <property type="entry name" value="Type II DNA topoisomerase"/>
    <property type="match status" value="1"/>
</dbReference>
<dbReference type="InterPro" id="IPR006171">
    <property type="entry name" value="TOPRIM_dom"/>
</dbReference>
<dbReference type="Gene3D" id="3.30.1360.40">
    <property type="match status" value="1"/>
</dbReference>
<evidence type="ECO:0000256" key="6">
    <source>
        <dbReference type="ARBA" id="ARBA00019635"/>
    </source>
</evidence>
<evidence type="ECO:0000256" key="8">
    <source>
        <dbReference type="ARBA" id="ARBA00022741"/>
    </source>
</evidence>
<dbReference type="EC" id="5.6.2.2" evidence="5 15"/>
<sequence>MPASLFEPRNKLARTEDPLTHKMVKAKSVPPRKTLEDIYQKKTQLEHILLRPDTYIGSAEATEMSLWVYSTEAQCIVTKRMNIVPGFYKIFDEILVNAADNKIRDPNMNVIKVNIDKENNSISIYNNGKGIPIEMHTKEKVYIPELIFGHLLTSSNYDDHEKKVTGGRNGYGAKLCNIYSSQFIVETGCKQTGQVYKQTFGNNMSRIEKPSITKGNKADFTKITFKPDLAKFGMTTIDDNHESLLIKRVYDIAGCLRGTVRVYFNDKLVPIKNFKDYVKLYLKDTNELDESGTKNPQVVYEKIETGTEGRWEICFTQSEGQFQQVSFVNNISTAKGGTHVQYIADQIVNKLAEYIKAKNKGVPVKKFQIKNQCWVFINCLIENPTFDSQTKEHLTLRPNNFGSRPVISSGFMNRIINQTNVVENIVDFAHVKEVRLLKKSDGQKRSRISGINKLDDANFAGTKKARECTLILTEGDSAKALAVSGLSIVGRDYFGVFPLRGKLLNVREASHKQIYDNVEINHVKKILGLQHGKEYHSLESLRYGHLMIMTDQDHDGSHIKGLIINFIDHFWPTLLKIPGFLREFITPIVRVKKGQNDISFFTIPEYEAWKESNNNGIGWNIKYYKGLGTSTASDAKMYFAALEYHRKNFAKAGPEDRVLIDMAFNKKKADNRKEWLRNFKIGTYMDHSVPQIEISDFINRELILFSIADNIRSIPSLVDGLKPGHRKILFSCFKRNLKTEIKVQQLAGYVSENSAYHHGEQSLCTTIVGLAQDFVGSNNLNLLEPNGQFGTRIQGGKDAASSRYIFTSLPSITRRIFHPDDEQLLTYLNDDGQNIEPQWYIPILPMLLVNGGEGIGTGWSSMIPNYNPLDIVENLKRRMRGEDLVKMIPWYRGFQGTIIPISNEKYQTSGIITKLSPTTIDITELPIRSWTQSYKDYLESLLAERDKGEPFIKDYKEYHTHSSVHFTIELSEEKMREAEAVGLEKKFKITNYISTSNMVCFDKDLKIKKYQSPEEIIEEFFEVRLIYYVKRKEWLLSQLNQKKEDLENKARFIREITNGTLRVQNRKKAEILVELKEKGYRSVVKMKENRSDETQKDDMAIDSEVTDYNYLLGMPIWSLTKEKIDYFLEEITKKRHEIKILEEKTPTDLWESDLEDFIVEWQTSIDEFCKNMENIKDDEKESKKKKPKSIPIKRKGRKINHSKFVRKIESDVESIDEFKSDITRSEINTKQILDKSGTNALEDRLASNNEDEILSPNVTKRKENSSISMKSKQRKIIDMMSNKTSPLPSFGVSDNNFPKKKSGKLDIQEGDVKITTKVKPIVTSFEDLKNNHPVLNIMVTASEICSPIAKAKSEQSDIENYPLSNKHLFRQRSTLTNKVANKEIPISKRSRTSGIVDKLSRRVIPKETPKDTAAISPSLKRQRLTYSTPRKRNKIHAITYSKKKSPPETFIKQTLTRSSSRVKRQVNFCELDTNSTGRDESDVSEFGE</sequence>
<dbReference type="InterPro" id="IPR002205">
    <property type="entry name" value="Topo_IIA_dom_A"/>
</dbReference>
<dbReference type="PROSITE" id="PS52040">
    <property type="entry name" value="TOPO_IIA"/>
    <property type="match status" value="1"/>
</dbReference>
<dbReference type="InterPro" id="IPR013758">
    <property type="entry name" value="Topo_IIA_A/C_ab"/>
</dbReference>
<dbReference type="InterPro" id="IPR013757">
    <property type="entry name" value="Topo_IIA_A_a_sf"/>
</dbReference>
<dbReference type="Gene3D" id="3.30.1490.30">
    <property type="match status" value="1"/>
</dbReference>
<dbReference type="SMART" id="SM00433">
    <property type="entry name" value="TOP2c"/>
    <property type="match status" value="1"/>
</dbReference>
<keyword evidence="7" id="KW-0479">Metal-binding</keyword>
<dbReference type="InterPro" id="IPR014721">
    <property type="entry name" value="Ribsml_uS5_D2-typ_fold_subgr"/>
</dbReference>
<dbReference type="Gene3D" id="3.90.199.10">
    <property type="entry name" value="Topoisomerase II, domain 5"/>
    <property type="match status" value="1"/>
</dbReference>
<dbReference type="Gene3D" id="3.30.565.10">
    <property type="entry name" value="Histidine kinase-like ATPase, C-terminal domain"/>
    <property type="match status" value="1"/>
</dbReference>
<keyword evidence="13 14" id="KW-0413">Isomerase</keyword>
<feature type="coiled-coil region" evidence="16">
    <location>
        <begin position="1029"/>
        <end position="1056"/>
    </location>
</feature>
<comment type="cofactor">
    <cofactor evidence="2">
        <name>Ca(2+)</name>
        <dbReference type="ChEBI" id="CHEBI:29108"/>
    </cofactor>
</comment>
<dbReference type="Pfam" id="PF01751">
    <property type="entry name" value="Toprim"/>
    <property type="match status" value="1"/>
</dbReference>
<dbReference type="Pfam" id="PF00521">
    <property type="entry name" value="DNA_topoisoIV"/>
    <property type="match status" value="1"/>
</dbReference>
<dbReference type="InterPro" id="IPR001241">
    <property type="entry name" value="Topo_IIA"/>
</dbReference>
<evidence type="ECO:0000256" key="15">
    <source>
        <dbReference type="RuleBase" id="RU362094"/>
    </source>
</evidence>
<dbReference type="Pfam" id="PF02518">
    <property type="entry name" value="HATPase_c"/>
    <property type="match status" value="1"/>
</dbReference>
<dbReference type="CDD" id="cd00187">
    <property type="entry name" value="TOP4c"/>
    <property type="match status" value="1"/>
</dbReference>
<feature type="compositionally biased region" description="Basic residues" evidence="17">
    <location>
        <begin position="1183"/>
        <end position="1195"/>
    </location>
</feature>
<dbReference type="Gene3D" id="1.10.268.10">
    <property type="entry name" value="Topoisomerase, domain 3"/>
    <property type="match status" value="1"/>
</dbReference>
<dbReference type="GO" id="GO:0003918">
    <property type="term" value="F:DNA topoisomerase type II (double strand cut, ATP-hydrolyzing) activity"/>
    <property type="evidence" value="ECO:0007669"/>
    <property type="project" value="UniProtKB-EC"/>
</dbReference>
<dbReference type="InterPro" id="IPR034157">
    <property type="entry name" value="TOPRIM_TopoII"/>
</dbReference>
<proteinExistence type="inferred from homology"/>
<dbReference type="InterPro" id="IPR003594">
    <property type="entry name" value="HATPase_dom"/>
</dbReference>
<evidence type="ECO:0000313" key="20">
    <source>
        <dbReference type="EMBL" id="KAK9768521.1"/>
    </source>
</evidence>
<dbReference type="EMBL" id="JASJQH010000015">
    <property type="protein sequence ID" value="KAK9768521.1"/>
    <property type="molecule type" value="Genomic_DNA"/>
</dbReference>
<evidence type="ECO:0000256" key="7">
    <source>
        <dbReference type="ARBA" id="ARBA00022723"/>
    </source>
</evidence>
<dbReference type="PANTHER" id="PTHR10169:SF38">
    <property type="entry name" value="DNA TOPOISOMERASE 2"/>
    <property type="match status" value="1"/>
</dbReference>
<feature type="region of interest" description="Disordered" evidence="17">
    <location>
        <begin position="1284"/>
        <end position="1303"/>
    </location>
</feature>
<evidence type="ECO:0000256" key="4">
    <source>
        <dbReference type="ARBA" id="ARBA00011080"/>
    </source>
</evidence>
<dbReference type="CDD" id="cd03481">
    <property type="entry name" value="TopoIIA_Trans_ScTopoIIA"/>
    <property type="match status" value="1"/>
</dbReference>
<keyword evidence="10" id="KW-0460">Magnesium</keyword>
<dbReference type="SUPFAM" id="SSF55874">
    <property type="entry name" value="ATPase domain of HSP90 chaperone/DNA topoisomerase II/histidine kinase"/>
    <property type="match status" value="1"/>
</dbReference>
<dbReference type="SUPFAM" id="SSF54211">
    <property type="entry name" value="Ribosomal protein S5 domain 2-like"/>
    <property type="match status" value="1"/>
</dbReference>
<keyword evidence="9 15" id="KW-0067">ATP-binding</keyword>
<comment type="function">
    <text evidence="15">Control of topological states of DNA by transient breakage and subsequent rejoining of DNA strands. Topoisomerase II makes double-strand breaks.</text>
</comment>
<dbReference type="InterPro" id="IPR036890">
    <property type="entry name" value="HATPase_C_sf"/>
</dbReference>
<evidence type="ECO:0000259" key="18">
    <source>
        <dbReference type="PROSITE" id="PS50880"/>
    </source>
</evidence>
<dbReference type="PROSITE" id="PS50880">
    <property type="entry name" value="TOPRIM"/>
    <property type="match status" value="1"/>
</dbReference>
<dbReference type="PANTHER" id="PTHR10169">
    <property type="entry name" value="DNA TOPOISOMERASE/GYRASE"/>
    <property type="match status" value="1"/>
</dbReference>
<accession>A0ABR2X4G1</accession>
<dbReference type="CDD" id="cd03365">
    <property type="entry name" value="TOPRIM_TopoIIA"/>
    <property type="match status" value="1"/>
</dbReference>
<evidence type="ECO:0000256" key="3">
    <source>
        <dbReference type="ARBA" id="ARBA00001946"/>
    </source>
</evidence>
<dbReference type="PRINTS" id="PR00418">
    <property type="entry name" value="TPI2FAMILY"/>
</dbReference>
<evidence type="ECO:0000313" key="21">
    <source>
        <dbReference type="Proteomes" id="UP001479436"/>
    </source>
</evidence>
<feature type="region of interest" description="Disordered" evidence="17">
    <location>
        <begin position="1176"/>
        <end position="1195"/>
    </location>
</feature>
<dbReference type="PROSITE" id="PS00177">
    <property type="entry name" value="TOPOISOMERASE_II"/>
    <property type="match status" value="1"/>
</dbReference>
<evidence type="ECO:0000256" key="5">
    <source>
        <dbReference type="ARBA" id="ARBA00012895"/>
    </source>
</evidence>
<dbReference type="SMART" id="SM00434">
    <property type="entry name" value="TOP4c"/>
    <property type="match status" value="1"/>
</dbReference>
<comment type="similarity">
    <text evidence="4 15">Belongs to the type II topoisomerase family.</text>
</comment>
<dbReference type="Pfam" id="PF00204">
    <property type="entry name" value="DNA_gyraseB"/>
    <property type="match status" value="1"/>
</dbReference>
<dbReference type="InterPro" id="IPR001154">
    <property type="entry name" value="TopoII_euk"/>
</dbReference>
<keyword evidence="21" id="KW-1185">Reference proteome</keyword>
<feature type="domain" description="Toprim" evidence="18">
    <location>
        <begin position="468"/>
        <end position="582"/>
    </location>
</feature>
<feature type="active site" description="O-(5'-phospho-DNA)-tyrosine intermediate" evidence="14">
    <location>
        <position position="804"/>
    </location>
</feature>
<dbReference type="InterPro" id="IPR031660">
    <property type="entry name" value="TOPRIM_C"/>
</dbReference>
<comment type="subunit">
    <text evidence="15">Homodimer.</text>
</comment>
<evidence type="ECO:0000256" key="10">
    <source>
        <dbReference type="ARBA" id="ARBA00022842"/>
    </source>
</evidence>
<evidence type="ECO:0000256" key="16">
    <source>
        <dbReference type="SAM" id="Coils"/>
    </source>
</evidence>
<dbReference type="Gene3D" id="3.40.50.670">
    <property type="match status" value="1"/>
</dbReference>
<gene>
    <name evidence="20" type="primary">TOP2_1</name>
    <name evidence="20" type="ORF">K7432_000796</name>
</gene>
<dbReference type="SMART" id="SM00387">
    <property type="entry name" value="HATPase_c"/>
    <property type="match status" value="1"/>
</dbReference>
<evidence type="ECO:0000256" key="12">
    <source>
        <dbReference type="ARBA" id="ARBA00023125"/>
    </source>
</evidence>
<reference evidence="20 21" key="1">
    <citation type="submission" date="2023-04" db="EMBL/GenBank/DDBJ databases">
        <title>Genome of Basidiobolus ranarum AG-B5.</title>
        <authorList>
            <person name="Stajich J.E."/>
            <person name="Carter-House D."/>
            <person name="Gryganskyi A."/>
        </authorList>
    </citation>
    <scope>NUCLEOTIDE SEQUENCE [LARGE SCALE GENOMIC DNA]</scope>
    <source>
        <strain evidence="20 21">AG-B5</strain>
    </source>
</reference>
<evidence type="ECO:0000256" key="11">
    <source>
        <dbReference type="ARBA" id="ARBA00023029"/>
    </source>
</evidence>
<protein>
    <recommendedName>
        <fullName evidence="6 15">DNA topoisomerase 2</fullName>
        <ecNumber evidence="5 15">5.6.2.2</ecNumber>
    </recommendedName>
</protein>
<dbReference type="InterPro" id="IPR013760">
    <property type="entry name" value="Topo_IIA-like_dom_sf"/>
</dbReference>
<dbReference type="InterPro" id="IPR050634">
    <property type="entry name" value="DNA_Topoisomerase_II"/>
</dbReference>
<dbReference type="InterPro" id="IPR013759">
    <property type="entry name" value="Topo_IIA_B_C"/>
</dbReference>
<keyword evidence="11 14" id="KW-0799">Topoisomerase</keyword>
<evidence type="ECO:0000256" key="1">
    <source>
        <dbReference type="ARBA" id="ARBA00000185"/>
    </source>
</evidence>
<feature type="domain" description="Topo IIA-type catalytic" evidence="19">
    <location>
        <begin position="714"/>
        <end position="1154"/>
    </location>
</feature>
<comment type="cofactor">
    <cofactor evidence="3">
        <name>Mg(2+)</name>
        <dbReference type="ChEBI" id="CHEBI:18420"/>
    </cofactor>
</comment>
<keyword evidence="12 14" id="KW-0238">DNA-binding</keyword>
<organism evidence="20 21">
    <name type="scientific">Basidiobolus ranarum</name>
    <dbReference type="NCBI Taxonomy" id="34480"/>
    <lineage>
        <taxon>Eukaryota</taxon>
        <taxon>Fungi</taxon>
        <taxon>Fungi incertae sedis</taxon>
        <taxon>Zoopagomycota</taxon>
        <taxon>Entomophthoromycotina</taxon>
        <taxon>Basidiobolomycetes</taxon>
        <taxon>Basidiobolales</taxon>
        <taxon>Basidiobolaceae</taxon>
        <taxon>Basidiobolus</taxon>
    </lineage>
</organism>
<dbReference type="Proteomes" id="UP001479436">
    <property type="component" value="Unassembled WGS sequence"/>
</dbReference>